<dbReference type="Proteomes" id="UP001055439">
    <property type="component" value="Chromosome 4"/>
</dbReference>
<proteinExistence type="predicted"/>
<dbReference type="AlphaFoldDB" id="A0A9E7JZI6"/>
<sequence>PPLDGISGYTKMNPTFTVIRIRPLPSGGRWYFATNDLLEYETRLEGTPNSTPRTSIETNLHVNFLIQNDGGILANTGHAGYGFMIKHTNETRILGGCTTCHASNLEQEKSIFVTMESNVGLHHLLLCL</sequence>
<dbReference type="EMBL" id="CP097506">
    <property type="protein sequence ID" value="URD98011.1"/>
    <property type="molecule type" value="Genomic_DNA"/>
</dbReference>
<accession>A0A9E7JZI6</accession>
<feature type="non-terminal residue" evidence="1">
    <location>
        <position position="1"/>
    </location>
</feature>
<reference evidence="1" key="1">
    <citation type="submission" date="2022-05" db="EMBL/GenBank/DDBJ databases">
        <title>The Musa troglodytarum L. genome provides insights into the mechanism of non-climacteric behaviour and enrichment of carotenoids.</title>
        <authorList>
            <person name="Wang J."/>
        </authorList>
    </citation>
    <scope>NUCLEOTIDE SEQUENCE</scope>
    <source>
        <tissue evidence="1">Leaf</tissue>
    </source>
</reference>
<organism evidence="1 2">
    <name type="scientific">Musa troglodytarum</name>
    <name type="common">fe'i banana</name>
    <dbReference type="NCBI Taxonomy" id="320322"/>
    <lineage>
        <taxon>Eukaryota</taxon>
        <taxon>Viridiplantae</taxon>
        <taxon>Streptophyta</taxon>
        <taxon>Embryophyta</taxon>
        <taxon>Tracheophyta</taxon>
        <taxon>Spermatophyta</taxon>
        <taxon>Magnoliopsida</taxon>
        <taxon>Liliopsida</taxon>
        <taxon>Zingiberales</taxon>
        <taxon>Musaceae</taxon>
        <taxon>Musa</taxon>
    </lineage>
</organism>
<evidence type="ECO:0000313" key="1">
    <source>
        <dbReference type="EMBL" id="URD98011.1"/>
    </source>
</evidence>
<protein>
    <submittedName>
        <fullName evidence="1">Uncharacterized protein</fullName>
    </submittedName>
</protein>
<name>A0A9E7JZI6_9LILI</name>
<evidence type="ECO:0000313" key="2">
    <source>
        <dbReference type="Proteomes" id="UP001055439"/>
    </source>
</evidence>
<keyword evidence="2" id="KW-1185">Reference proteome</keyword>
<gene>
    <name evidence="1" type="ORF">MUK42_10947</name>
</gene>